<proteinExistence type="predicted"/>
<dbReference type="EMBL" id="QGKV02001507">
    <property type="protein sequence ID" value="KAF3531253.1"/>
    <property type="molecule type" value="Genomic_DNA"/>
</dbReference>
<name>A0ABQ7BFC3_BRACR</name>
<accession>A0ABQ7BFC3</accession>
<organism evidence="1 2">
    <name type="scientific">Brassica cretica</name>
    <name type="common">Mustard</name>
    <dbReference type="NCBI Taxonomy" id="69181"/>
    <lineage>
        <taxon>Eukaryota</taxon>
        <taxon>Viridiplantae</taxon>
        <taxon>Streptophyta</taxon>
        <taxon>Embryophyta</taxon>
        <taxon>Tracheophyta</taxon>
        <taxon>Spermatophyta</taxon>
        <taxon>Magnoliopsida</taxon>
        <taxon>eudicotyledons</taxon>
        <taxon>Gunneridae</taxon>
        <taxon>Pentapetalae</taxon>
        <taxon>rosids</taxon>
        <taxon>malvids</taxon>
        <taxon>Brassicales</taxon>
        <taxon>Brassicaceae</taxon>
        <taxon>Brassiceae</taxon>
        <taxon>Brassica</taxon>
    </lineage>
</organism>
<gene>
    <name evidence="1" type="ORF">DY000_02038034</name>
</gene>
<comment type="caution">
    <text evidence="1">The sequence shown here is derived from an EMBL/GenBank/DDBJ whole genome shotgun (WGS) entry which is preliminary data.</text>
</comment>
<evidence type="ECO:0000313" key="1">
    <source>
        <dbReference type="EMBL" id="KAF3531253.1"/>
    </source>
</evidence>
<dbReference type="Proteomes" id="UP000266723">
    <property type="component" value="Unassembled WGS sequence"/>
</dbReference>
<protein>
    <submittedName>
        <fullName evidence="1">Uncharacterized protein</fullName>
    </submittedName>
</protein>
<sequence>MKLDSQRSVMQLIPTSLFTSVINKGKGIVVSDDKEERMGHSSIPNPQPKLMAAAISSGQTMFNTTTNVFCKLLLPSLQQSQVNQTSSLITFTAEPASSKEKDWKAQFRSRHNIKGAMLIAESVIRKDLFQSYIARGHPSWLTYLFV</sequence>
<keyword evidence="2" id="KW-1185">Reference proteome</keyword>
<evidence type="ECO:0000313" key="2">
    <source>
        <dbReference type="Proteomes" id="UP000266723"/>
    </source>
</evidence>
<reference evidence="1 2" key="1">
    <citation type="journal article" date="2020" name="BMC Genomics">
        <title>Intraspecific diversification of the crop wild relative Brassica cretica Lam. using demographic model selection.</title>
        <authorList>
            <person name="Kioukis A."/>
            <person name="Michalopoulou V.A."/>
            <person name="Briers L."/>
            <person name="Pirintsos S."/>
            <person name="Studholme D.J."/>
            <person name="Pavlidis P."/>
            <person name="Sarris P.F."/>
        </authorList>
    </citation>
    <scope>NUCLEOTIDE SEQUENCE [LARGE SCALE GENOMIC DNA]</scope>
    <source>
        <strain evidence="2">cv. PFS-1207/04</strain>
    </source>
</reference>